<keyword evidence="3 4" id="KW-0012">Acyltransferase</keyword>
<dbReference type="CDD" id="cd04301">
    <property type="entry name" value="NAT_SF"/>
    <property type="match status" value="2"/>
</dbReference>
<keyword evidence="1 4" id="KW-0808">Transferase</keyword>
<feature type="binding site" evidence="4">
    <location>
        <position position="272"/>
    </location>
    <ligand>
        <name>1D-myo-inositol 2-(L-cysteinylamino)-2-deoxy-alpha-D-glucopyranoside</name>
        <dbReference type="ChEBI" id="CHEBI:58887"/>
    </ligand>
</feature>
<keyword evidence="2 4" id="KW-0677">Repeat</keyword>
<dbReference type="Pfam" id="PF13508">
    <property type="entry name" value="Acetyltransf_7"/>
    <property type="match status" value="1"/>
</dbReference>
<feature type="binding site" evidence="4">
    <location>
        <begin position="90"/>
        <end position="95"/>
    </location>
    <ligand>
        <name>acetyl-CoA</name>
        <dbReference type="ChEBI" id="CHEBI:57288"/>
        <label>1</label>
    </ligand>
</feature>
<evidence type="ECO:0000256" key="3">
    <source>
        <dbReference type="ARBA" id="ARBA00023315"/>
    </source>
</evidence>
<evidence type="ECO:0000256" key="1">
    <source>
        <dbReference type="ARBA" id="ARBA00022679"/>
    </source>
</evidence>
<sequence length="300" mass="31914">MTGAATLSTSDRLDEADVAAVRTLADAATAADGIEPLSEQVMVNLRHARAGVTHLVATGADGTISGYAQLDSSGGDATSAELVVHPGYRRRGIGTALVEAALAAATGTFDVWAHGEQPGAERIAATHGLNAVRELWQMRRELAEPLPPASFPEGVTLRAFDPAHDEAEFLRVNNAAFDWHPEQGGWGHEQVAEREAEAWFDPAGFLLAVEDGRLLGYHWTKVHPAGPAGPAIGEVYVLGVDPAAHGRGLGGALTLAGLEHLRQKGLDAVMLYVEGDNAPAVAVYRKLGFTLWRKHVMYRR</sequence>
<feature type="binding site" evidence="4">
    <location>
        <position position="39"/>
    </location>
    <ligand>
        <name>1D-myo-inositol 2-(L-cysteinylamino)-2-deoxy-alpha-D-glucopyranoside</name>
        <dbReference type="ChEBI" id="CHEBI:58887"/>
    </ligand>
</feature>
<dbReference type="EMBL" id="JBHTMB010000026">
    <property type="protein sequence ID" value="MFD1232580.1"/>
    <property type="molecule type" value="Genomic_DNA"/>
</dbReference>
<dbReference type="PROSITE" id="PS51186">
    <property type="entry name" value="GNAT"/>
    <property type="match status" value="2"/>
</dbReference>
<feature type="domain" description="N-acetyltransferase" evidence="5">
    <location>
        <begin position="155"/>
        <end position="300"/>
    </location>
</feature>
<feature type="binding site" evidence="4">
    <location>
        <position position="182"/>
    </location>
    <ligand>
        <name>1D-myo-inositol 2-(L-cysteinylamino)-2-deoxy-alpha-D-glucopyranoside</name>
        <dbReference type="ChEBI" id="CHEBI:58887"/>
    </ligand>
</feature>
<evidence type="ECO:0000256" key="2">
    <source>
        <dbReference type="ARBA" id="ARBA00022737"/>
    </source>
</evidence>
<dbReference type="GO" id="GO:0035447">
    <property type="term" value="F:mycothiol synthase activity"/>
    <property type="evidence" value="ECO:0007669"/>
    <property type="project" value="UniProtKB-EC"/>
</dbReference>
<dbReference type="HAMAP" id="MF_01698">
    <property type="entry name" value="MshD"/>
    <property type="match status" value="1"/>
</dbReference>
<feature type="binding site" evidence="4">
    <location>
        <begin position="82"/>
        <end position="84"/>
    </location>
    <ligand>
        <name>acetyl-CoA</name>
        <dbReference type="ChEBI" id="CHEBI:57288"/>
        <label>1</label>
    </ligand>
</feature>
<comment type="function">
    <text evidence="4">Catalyzes the transfer of acetyl from acetyl-CoA to desacetylmycothiol (Cys-GlcN-Ins) to form mycothiol.</text>
</comment>
<dbReference type="InterPro" id="IPR050832">
    <property type="entry name" value="Bact_Acetyltransf"/>
</dbReference>
<comment type="caution">
    <text evidence="6">The sequence shown here is derived from an EMBL/GenBank/DDBJ whole genome shotgun (WGS) entry which is preliminary data.</text>
</comment>
<comment type="catalytic activity">
    <reaction evidence="4">
        <text>1D-myo-inositol 2-(L-cysteinylamino)-2-deoxy-alpha-D-glucopyranoside + acetyl-CoA = mycothiol + CoA + H(+)</text>
        <dbReference type="Rhea" id="RHEA:26172"/>
        <dbReference type="ChEBI" id="CHEBI:15378"/>
        <dbReference type="ChEBI" id="CHEBI:16768"/>
        <dbReference type="ChEBI" id="CHEBI:57287"/>
        <dbReference type="ChEBI" id="CHEBI:57288"/>
        <dbReference type="ChEBI" id="CHEBI:58887"/>
        <dbReference type="EC" id="2.3.1.189"/>
    </reaction>
</comment>
<keyword evidence="7" id="KW-1185">Reference proteome</keyword>
<proteinExistence type="inferred from homology"/>
<dbReference type="PIRSF" id="PIRSF021524">
    <property type="entry name" value="MSH_acetyltransferase"/>
    <property type="match status" value="1"/>
</dbReference>
<dbReference type="Proteomes" id="UP001597182">
    <property type="component" value="Unassembled WGS sequence"/>
</dbReference>
<feature type="binding site" evidence="4">
    <location>
        <position position="234"/>
    </location>
    <ligand>
        <name>1D-myo-inositol 2-(L-cysteinylamino)-2-deoxy-alpha-D-glucopyranoside</name>
        <dbReference type="ChEBI" id="CHEBI:58887"/>
    </ligand>
</feature>
<protein>
    <recommendedName>
        <fullName evidence="4">Mycothiol acetyltransferase</fullName>
        <shortName evidence="4">MSH acetyltransferase</shortName>
        <ecNumber evidence="4">2.3.1.189</ecNumber>
    </recommendedName>
    <alternativeName>
        <fullName evidence="4">Mycothiol synthase</fullName>
    </alternativeName>
</protein>
<dbReference type="NCBIfam" id="TIGR03448">
    <property type="entry name" value="mycothiol_MshD"/>
    <property type="match status" value="1"/>
</dbReference>
<evidence type="ECO:0000313" key="7">
    <source>
        <dbReference type="Proteomes" id="UP001597182"/>
    </source>
</evidence>
<accession>A0ABW3VE27</accession>
<dbReference type="Gene3D" id="3.40.630.30">
    <property type="match status" value="1"/>
</dbReference>
<comment type="subunit">
    <text evidence="4">Monomer.</text>
</comment>
<comment type="similarity">
    <text evidence="4">Belongs to the acetyltransferase family. MshD subfamily.</text>
</comment>
<reference evidence="7" key="1">
    <citation type="journal article" date="2019" name="Int. J. Syst. Evol. Microbiol.">
        <title>The Global Catalogue of Microorganisms (GCM) 10K type strain sequencing project: providing services to taxonomists for standard genome sequencing and annotation.</title>
        <authorList>
            <consortium name="The Broad Institute Genomics Platform"/>
            <consortium name="The Broad Institute Genome Sequencing Center for Infectious Disease"/>
            <person name="Wu L."/>
            <person name="Ma J."/>
        </authorList>
    </citation>
    <scope>NUCLEOTIDE SEQUENCE [LARGE SCALE GENOMIC DNA]</scope>
    <source>
        <strain evidence="7">CCUG 49018</strain>
    </source>
</reference>
<dbReference type="RefSeq" id="WP_103383954.1">
    <property type="nucleotide sequence ID" value="NZ_BAABKS010000085.1"/>
</dbReference>
<dbReference type="InterPro" id="IPR017813">
    <property type="entry name" value="Mycothiol_AcTrfase"/>
</dbReference>
<dbReference type="PANTHER" id="PTHR43877">
    <property type="entry name" value="AMINOALKYLPHOSPHONATE N-ACETYLTRANSFERASE-RELATED-RELATED"/>
    <property type="match status" value="1"/>
</dbReference>
<dbReference type="SUPFAM" id="SSF55729">
    <property type="entry name" value="Acyl-CoA N-acyltransferases (Nat)"/>
    <property type="match status" value="1"/>
</dbReference>
<dbReference type="EC" id="2.3.1.189" evidence="4"/>
<dbReference type="InterPro" id="IPR016181">
    <property type="entry name" value="Acyl_CoA_acyltransferase"/>
</dbReference>
<organism evidence="6 7">
    <name type="scientific">Pseudonocardia benzenivorans</name>
    <dbReference type="NCBI Taxonomy" id="228005"/>
    <lineage>
        <taxon>Bacteria</taxon>
        <taxon>Bacillati</taxon>
        <taxon>Actinomycetota</taxon>
        <taxon>Actinomycetes</taxon>
        <taxon>Pseudonocardiales</taxon>
        <taxon>Pseudonocardiaceae</taxon>
        <taxon>Pseudonocardia</taxon>
    </lineage>
</organism>
<dbReference type="InterPro" id="IPR000182">
    <property type="entry name" value="GNAT_dom"/>
</dbReference>
<feature type="domain" description="N-acetyltransferase" evidence="5">
    <location>
        <begin position="8"/>
        <end position="147"/>
    </location>
</feature>
<evidence type="ECO:0000256" key="4">
    <source>
        <dbReference type="HAMAP-Rule" id="MF_01698"/>
    </source>
</evidence>
<comment type="caution">
    <text evidence="4">Lacks conserved residue(s) required for the propagation of feature annotation.</text>
</comment>
<name>A0ABW3VE27_9PSEU</name>
<dbReference type="Pfam" id="PF00583">
    <property type="entry name" value="Acetyltransf_1"/>
    <property type="match status" value="1"/>
</dbReference>
<gene>
    <name evidence="4 6" type="primary">mshD</name>
    <name evidence="6" type="ORF">ACFQ34_04720</name>
</gene>
<feature type="binding site" evidence="4">
    <location>
        <position position="221"/>
    </location>
    <ligand>
        <name>1D-myo-inositol 2-(L-cysteinylamino)-2-deoxy-alpha-D-glucopyranoside</name>
        <dbReference type="ChEBI" id="CHEBI:58887"/>
    </ligand>
</feature>
<feature type="binding site" evidence="4">
    <location>
        <begin position="238"/>
        <end position="240"/>
    </location>
    <ligand>
        <name>acetyl-CoA</name>
        <dbReference type="ChEBI" id="CHEBI:57288"/>
        <label>2</label>
    </ligand>
</feature>
<evidence type="ECO:0000259" key="5">
    <source>
        <dbReference type="PROSITE" id="PS51186"/>
    </source>
</evidence>
<evidence type="ECO:0000313" key="6">
    <source>
        <dbReference type="EMBL" id="MFD1232580.1"/>
    </source>
</evidence>